<dbReference type="GO" id="GO:0003676">
    <property type="term" value="F:nucleic acid binding"/>
    <property type="evidence" value="ECO:0007669"/>
    <property type="project" value="InterPro"/>
</dbReference>
<name>A0A7J8P3G7_GOSRA</name>
<gene>
    <name evidence="2" type="ORF">Gorai_014641</name>
</gene>
<sequence>MVAVSLRLDLRIEEVLLEGDALSVIKKMNSCNEDGSVIGAYIYDAKLKAKGSKRYLFRHVPKDANKVVHIIAREDLRRGGITYLRECVSDFARDAVENDRVGVRDSGLRLGGECDEGRLGEASFLEVVMGRCFDEFQGASGMDSGGVQRD</sequence>
<evidence type="ECO:0000313" key="3">
    <source>
        <dbReference type="Proteomes" id="UP000593578"/>
    </source>
</evidence>
<proteinExistence type="predicted"/>
<evidence type="ECO:0000259" key="1">
    <source>
        <dbReference type="Pfam" id="PF13456"/>
    </source>
</evidence>
<accession>A0A7J8P3G7</accession>
<dbReference type="Proteomes" id="UP000593578">
    <property type="component" value="Unassembled WGS sequence"/>
</dbReference>
<dbReference type="EMBL" id="JABEZZ010000004">
    <property type="protein sequence ID" value="MBA0583797.1"/>
    <property type="molecule type" value="Genomic_DNA"/>
</dbReference>
<dbReference type="InterPro" id="IPR002156">
    <property type="entry name" value="RNaseH_domain"/>
</dbReference>
<comment type="caution">
    <text evidence="2">The sequence shown here is derived from an EMBL/GenBank/DDBJ whole genome shotgun (WGS) entry which is preliminary data.</text>
</comment>
<feature type="domain" description="RNase H type-1" evidence="1">
    <location>
        <begin position="3"/>
        <end position="73"/>
    </location>
</feature>
<organism evidence="2 3">
    <name type="scientific">Gossypium raimondii</name>
    <name type="common">Peruvian cotton</name>
    <name type="synonym">Gossypium klotzschianum subsp. raimondii</name>
    <dbReference type="NCBI Taxonomy" id="29730"/>
    <lineage>
        <taxon>Eukaryota</taxon>
        <taxon>Viridiplantae</taxon>
        <taxon>Streptophyta</taxon>
        <taxon>Embryophyta</taxon>
        <taxon>Tracheophyta</taxon>
        <taxon>Spermatophyta</taxon>
        <taxon>Magnoliopsida</taxon>
        <taxon>eudicotyledons</taxon>
        <taxon>Gunneridae</taxon>
        <taxon>Pentapetalae</taxon>
        <taxon>rosids</taxon>
        <taxon>malvids</taxon>
        <taxon>Malvales</taxon>
        <taxon>Malvaceae</taxon>
        <taxon>Malvoideae</taxon>
        <taxon>Gossypium</taxon>
    </lineage>
</organism>
<evidence type="ECO:0000313" key="2">
    <source>
        <dbReference type="EMBL" id="MBA0583797.1"/>
    </source>
</evidence>
<protein>
    <recommendedName>
        <fullName evidence="1">RNase H type-1 domain-containing protein</fullName>
    </recommendedName>
</protein>
<dbReference type="AlphaFoldDB" id="A0A7J8P3G7"/>
<reference evidence="2 3" key="1">
    <citation type="journal article" date="2019" name="Genome Biol. Evol.">
        <title>Insights into the evolution of the New World diploid cottons (Gossypium, subgenus Houzingenia) based on genome sequencing.</title>
        <authorList>
            <person name="Grover C.E."/>
            <person name="Arick M.A. 2nd"/>
            <person name="Thrash A."/>
            <person name="Conover J.L."/>
            <person name="Sanders W.S."/>
            <person name="Peterson D.G."/>
            <person name="Frelichowski J.E."/>
            <person name="Scheffler J.A."/>
            <person name="Scheffler B.E."/>
            <person name="Wendel J.F."/>
        </authorList>
    </citation>
    <scope>NUCLEOTIDE SEQUENCE [LARGE SCALE GENOMIC DNA]</scope>
    <source>
        <strain evidence="2">8</strain>
        <tissue evidence="2">Leaf</tissue>
    </source>
</reference>
<dbReference type="Pfam" id="PF13456">
    <property type="entry name" value="RVT_3"/>
    <property type="match status" value="1"/>
</dbReference>
<dbReference type="GO" id="GO:0004523">
    <property type="term" value="F:RNA-DNA hybrid ribonuclease activity"/>
    <property type="evidence" value="ECO:0007669"/>
    <property type="project" value="InterPro"/>
</dbReference>